<dbReference type="InterPro" id="IPR036396">
    <property type="entry name" value="Cyt_P450_sf"/>
</dbReference>
<proteinExistence type="inferred from homology"/>
<keyword evidence="7" id="KW-0503">Monooxygenase</keyword>
<keyword evidence="6" id="KW-0408">Iron</keyword>
<dbReference type="Pfam" id="PF00067">
    <property type="entry name" value="p450"/>
    <property type="match status" value="1"/>
</dbReference>
<dbReference type="SUPFAM" id="SSF48264">
    <property type="entry name" value="Cytochrome P450"/>
    <property type="match status" value="1"/>
</dbReference>
<dbReference type="InterPro" id="IPR050196">
    <property type="entry name" value="Cytochrome_P450_Monoox"/>
</dbReference>
<evidence type="ECO:0000256" key="7">
    <source>
        <dbReference type="ARBA" id="ARBA00023033"/>
    </source>
</evidence>
<dbReference type="GO" id="GO:0004497">
    <property type="term" value="F:monooxygenase activity"/>
    <property type="evidence" value="ECO:0007669"/>
    <property type="project" value="UniProtKB-KW"/>
</dbReference>
<evidence type="ECO:0000256" key="3">
    <source>
        <dbReference type="ARBA" id="ARBA00022617"/>
    </source>
</evidence>
<comment type="cofactor">
    <cofactor evidence="1">
        <name>heme</name>
        <dbReference type="ChEBI" id="CHEBI:30413"/>
    </cofactor>
</comment>
<keyword evidence="4" id="KW-0479">Metal-binding</keyword>
<dbReference type="STRING" id="104452.A0A0L7KP66"/>
<dbReference type="PANTHER" id="PTHR24291:SF187">
    <property type="entry name" value="CYTOCHROME P450 4AE1-RELATED"/>
    <property type="match status" value="1"/>
</dbReference>
<dbReference type="InterPro" id="IPR001128">
    <property type="entry name" value="Cyt_P450"/>
</dbReference>
<keyword evidence="5" id="KW-0560">Oxidoreductase</keyword>
<gene>
    <name evidence="8" type="ORF">OBRU01_23244</name>
</gene>
<name>A0A0L7KP66_OPEBR</name>
<keyword evidence="3" id="KW-0349">Heme</keyword>
<evidence type="ECO:0000256" key="4">
    <source>
        <dbReference type="ARBA" id="ARBA00022723"/>
    </source>
</evidence>
<comment type="similarity">
    <text evidence="2">Belongs to the cytochrome P450 family.</text>
</comment>
<evidence type="ECO:0000256" key="2">
    <source>
        <dbReference type="ARBA" id="ARBA00010617"/>
    </source>
</evidence>
<dbReference type="AlphaFoldDB" id="A0A0L7KP66"/>
<evidence type="ECO:0000256" key="6">
    <source>
        <dbReference type="ARBA" id="ARBA00023004"/>
    </source>
</evidence>
<organism evidence="8 9">
    <name type="scientific">Operophtera brumata</name>
    <name type="common">Winter moth</name>
    <name type="synonym">Phalaena brumata</name>
    <dbReference type="NCBI Taxonomy" id="104452"/>
    <lineage>
        <taxon>Eukaryota</taxon>
        <taxon>Metazoa</taxon>
        <taxon>Ecdysozoa</taxon>
        <taxon>Arthropoda</taxon>
        <taxon>Hexapoda</taxon>
        <taxon>Insecta</taxon>
        <taxon>Pterygota</taxon>
        <taxon>Neoptera</taxon>
        <taxon>Endopterygota</taxon>
        <taxon>Lepidoptera</taxon>
        <taxon>Glossata</taxon>
        <taxon>Ditrysia</taxon>
        <taxon>Geometroidea</taxon>
        <taxon>Geometridae</taxon>
        <taxon>Larentiinae</taxon>
        <taxon>Operophtera</taxon>
    </lineage>
</organism>
<dbReference type="PANTHER" id="PTHR24291">
    <property type="entry name" value="CYTOCHROME P450 FAMILY 4"/>
    <property type="match status" value="1"/>
</dbReference>
<dbReference type="Proteomes" id="UP000037510">
    <property type="component" value="Unassembled WGS sequence"/>
</dbReference>
<accession>A0A0L7KP66</accession>
<reference evidence="8 9" key="1">
    <citation type="journal article" date="2015" name="Genome Biol. Evol.">
        <title>The genome of winter moth (Operophtera brumata) provides a genomic perspective on sexual dimorphism and phenology.</title>
        <authorList>
            <person name="Derks M.F."/>
            <person name="Smit S."/>
            <person name="Salis L."/>
            <person name="Schijlen E."/>
            <person name="Bossers A."/>
            <person name="Mateman C."/>
            <person name="Pijl A.S."/>
            <person name="de Ridder D."/>
            <person name="Groenen M.A."/>
            <person name="Visser M.E."/>
            <person name="Megens H.J."/>
        </authorList>
    </citation>
    <scope>NUCLEOTIDE SEQUENCE [LARGE SCALE GENOMIC DNA]</scope>
    <source>
        <strain evidence="8">WM2013NL</strain>
        <tissue evidence="8">Head and thorax</tissue>
    </source>
</reference>
<dbReference type="EMBL" id="JTDY01007602">
    <property type="protein sequence ID" value="KOB65087.1"/>
    <property type="molecule type" value="Genomic_DNA"/>
</dbReference>
<evidence type="ECO:0000256" key="1">
    <source>
        <dbReference type="ARBA" id="ARBA00001971"/>
    </source>
</evidence>
<dbReference type="GO" id="GO:0016705">
    <property type="term" value="F:oxidoreductase activity, acting on paired donors, with incorporation or reduction of molecular oxygen"/>
    <property type="evidence" value="ECO:0007669"/>
    <property type="project" value="InterPro"/>
</dbReference>
<comment type="caution">
    <text evidence="8">The sequence shown here is derived from an EMBL/GenBank/DDBJ whole genome shotgun (WGS) entry which is preliminary data.</text>
</comment>
<evidence type="ECO:0000313" key="9">
    <source>
        <dbReference type="Proteomes" id="UP000037510"/>
    </source>
</evidence>
<dbReference type="GO" id="GO:0005506">
    <property type="term" value="F:iron ion binding"/>
    <property type="evidence" value="ECO:0007669"/>
    <property type="project" value="InterPro"/>
</dbReference>
<evidence type="ECO:0000256" key="5">
    <source>
        <dbReference type="ARBA" id="ARBA00023002"/>
    </source>
</evidence>
<dbReference type="GO" id="GO:0020037">
    <property type="term" value="F:heme binding"/>
    <property type="evidence" value="ECO:0007669"/>
    <property type="project" value="InterPro"/>
</dbReference>
<dbReference type="Gene3D" id="1.10.630.10">
    <property type="entry name" value="Cytochrome P450"/>
    <property type="match status" value="1"/>
</dbReference>
<sequence length="140" mass="15873">MRNPFVAEEIFFNILPYKSRQDKALAVLHGQTTKVIEARRDELKRNNITCLPSETEMGIKNKHAFLDLLLLSEIDGVKIDDESVREEGHDTTTSGIVFCLYCVSKHEDVQNKILKELQEILGDDLNRDPSYTSSSGAMCQ</sequence>
<keyword evidence="9" id="KW-1185">Reference proteome</keyword>
<protein>
    <submittedName>
        <fullName evidence="8">Cytochrome P450 CYP4L11</fullName>
    </submittedName>
</protein>
<evidence type="ECO:0000313" key="8">
    <source>
        <dbReference type="EMBL" id="KOB65087.1"/>
    </source>
</evidence>